<evidence type="ECO:0000256" key="1">
    <source>
        <dbReference type="HAMAP-Rule" id="MF_02233"/>
    </source>
</evidence>
<accession>A0ABP7M728</accession>
<feature type="binding site" evidence="1">
    <location>
        <position position="201"/>
    </location>
    <ligand>
        <name>[4Fe-4S] cluster</name>
        <dbReference type="ChEBI" id="CHEBI:49883"/>
    </ligand>
</feature>
<keyword evidence="1" id="KW-0408">Iron</keyword>
<feature type="binding site" evidence="1">
    <location>
        <position position="188"/>
    </location>
    <ligand>
        <name>[4Fe-4S] cluster</name>
        <dbReference type="ChEBI" id="CHEBI:49883"/>
    </ligand>
</feature>
<gene>
    <name evidence="1" type="primary">ubiV</name>
    <name evidence="2" type="ORF">GCM10022277_07480</name>
</gene>
<keyword evidence="3" id="KW-1185">Reference proteome</keyword>
<comment type="caution">
    <text evidence="2">The sequence shown here is derived from an EMBL/GenBank/DDBJ whole genome shotgun (WGS) entry which is preliminary data.</text>
</comment>
<comment type="subunit">
    <text evidence="1">Forms a heterodimer with UbiU.</text>
</comment>
<sequence>MDEMKISLAPISYFWEKQAVFEFYEAAAESDADIIYLGETVCSKRRQLRLDDWFEIAAQLQDKGKEVVLSTLALIEAESELHALKQLCHKSVDQGYLVEANDMAAIKFLSDAKHYFVAGNALNIYNARSLKVIAEAGAIRWQPPLELSGDGLEDIVSGYRALENEDDQTIETEILGYGHMTLAYSARCYTARAYDFPKDQCKFICLDHPQGMKTKSQDGLEIFTLNGIQTQSGKCQNLLNQWQDTRERGVDIIRITPEDSNCLDIVQQLSNAIKADKSDVLPITEQHCNGYWNRISGMEIAEV</sequence>
<name>A0ABP7M728_9GAMM</name>
<dbReference type="NCBIfam" id="NF011991">
    <property type="entry name" value="PRK15447.1"/>
    <property type="match status" value="1"/>
</dbReference>
<proteinExistence type="inferred from homology"/>
<keyword evidence="1" id="KW-0411">Iron-sulfur</keyword>
<dbReference type="Pfam" id="PF01136">
    <property type="entry name" value="Peptidase_U32"/>
    <property type="match status" value="1"/>
</dbReference>
<comment type="pathway">
    <text evidence="1">Cofactor biosynthesis; ubiquinone biosynthesis.</text>
</comment>
<dbReference type="PANTHER" id="PTHR30217">
    <property type="entry name" value="PEPTIDASE U32 FAMILY"/>
    <property type="match status" value="1"/>
</dbReference>
<comment type="cofactor">
    <cofactor evidence="1">
        <name>[4Fe-4S] cluster</name>
        <dbReference type="ChEBI" id="CHEBI:49883"/>
    </cofactor>
</comment>
<comment type="similarity">
    <text evidence="1">Belongs to the peptidase U32 family. UbiV subfamily.</text>
</comment>
<organism evidence="2 3">
    <name type="scientific">Litoribacillus peritrichatus</name>
    <dbReference type="NCBI Taxonomy" id="718191"/>
    <lineage>
        <taxon>Bacteria</taxon>
        <taxon>Pseudomonadati</taxon>
        <taxon>Pseudomonadota</taxon>
        <taxon>Gammaproteobacteria</taxon>
        <taxon>Oceanospirillales</taxon>
        <taxon>Oceanospirillaceae</taxon>
        <taxon>Litoribacillus</taxon>
    </lineage>
</organism>
<evidence type="ECO:0000313" key="3">
    <source>
        <dbReference type="Proteomes" id="UP001501565"/>
    </source>
</evidence>
<evidence type="ECO:0000313" key="2">
    <source>
        <dbReference type="EMBL" id="GAA3915392.1"/>
    </source>
</evidence>
<keyword evidence="1" id="KW-0004">4Fe-4S</keyword>
<feature type="binding site" evidence="1">
    <location>
        <position position="42"/>
    </location>
    <ligand>
        <name>[4Fe-4S] cluster</name>
        <dbReference type="ChEBI" id="CHEBI:49883"/>
    </ligand>
</feature>
<dbReference type="Proteomes" id="UP001501565">
    <property type="component" value="Unassembled WGS sequence"/>
</dbReference>
<dbReference type="EMBL" id="BAABBN010000004">
    <property type="protein sequence ID" value="GAA3915392.1"/>
    <property type="molecule type" value="Genomic_DNA"/>
</dbReference>
<dbReference type="InterPro" id="IPR001539">
    <property type="entry name" value="Peptidase_U32"/>
</dbReference>
<keyword evidence="1" id="KW-0479">Metal-binding</keyword>
<dbReference type="HAMAP" id="MF_02233">
    <property type="entry name" value="UbiV"/>
    <property type="match status" value="1"/>
</dbReference>
<protein>
    <recommendedName>
        <fullName evidence="1">Ubiquinone biosynthesis protein UbiV</fullName>
    </recommendedName>
</protein>
<comment type="function">
    <text evidence="1">Required for O(2)-independent ubiquinone (coenzyme Q) biosynthesis. Together with UbiU, is essential for the C6-hydroxylation reaction in the oxygen-independent ubiquinone biosynthesis pathway.</text>
</comment>
<dbReference type="InterPro" id="IPR043693">
    <property type="entry name" value="UbiV"/>
</dbReference>
<keyword evidence="1" id="KW-0831">Ubiquinone biosynthesis</keyword>
<feature type="binding site" evidence="1">
    <location>
        <position position="205"/>
    </location>
    <ligand>
        <name>[4Fe-4S] cluster</name>
        <dbReference type="ChEBI" id="CHEBI:49883"/>
    </ligand>
</feature>
<dbReference type="PANTHER" id="PTHR30217:SF11">
    <property type="entry name" value="UBIQUINONE BIOSYNTHESIS PROTEIN UBIV"/>
    <property type="match status" value="1"/>
</dbReference>
<dbReference type="InterPro" id="IPR051454">
    <property type="entry name" value="RNA/ubiquinone_mod_enzymes"/>
</dbReference>
<reference evidence="3" key="1">
    <citation type="journal article" date="2019" name="Int. J. Syst. Evol. Microbiol.">
        <title>The Global Catalogue of Microorganisms (GCM) 10K type strain sequencing project: providing services to taxonomists for standard genome sequencing and annotation.</title>
        <authorList>
            <consortium name="The Broad Institute Genomics Platform"/>
            <consortium name="The Broad Institute Genome Sequencing Center for Infectious Disease"/>
            <person name="Wu L."/>
            <person name="Ma J."/>
        </authorList>
    </citation>
    <scope>NUCLEOTIDE SEQUENCE [LARGE SCALE GENOMIC DNA]</scope>
    <source>
        <strain evidence="3">JCM 17551</strain>
    </source>
</reference>